<evidence type="ECO:0000256" key="4">
    <source>
        <dbReference type="ARBA" id="ARBA00022729"/>
    </source>
</evidence>
<accession>A0AAD4K274</accession>
<feature type="signal peptide" evidence="7">
    <location>
        <begin position="1"/>
        <end position="20"/>
    </location>
</feature>
<dbReference type="EMBL" id="JAJJHW010002585">
    <property type="protein sequence ID" value="KAH8372253.1"/>
    <property type="molecule type" value="Genomic_DNA"/>
</dbReference>
<keyword evidence="5 7" id="KW-0378">Hydrolase</keyword>
<organism evidence="8 9">
    <name type="scientific">Drosophila rubida</name>
    <dbReference type="NCBI Taxonomy" id="30044"/>
    <lineage>
        <taxon>Eukaryota</taxon>
        <taxon>Metazoa</taxon>
        <taxon>Ecdysozoa</taxon>
        <taxon>Arthropoda</taxon>
        <taxon>Hexapoda</taxon>
        <taxon>Insecta</taxon>
        <taxon>Pterygota</taxon>
        <taxon>Neoptera</taxon>
        <taxon>Endopterygota</taxon>
        <taxon>Diptera</taxon>
        <taxon>Brachycera</taxon>
        <taxon>Muscomorpha</taxon>
        <taxon>Ephydroidea</taxon>
        <taxon>Drosophilidae</taxon>
        <taxon>Drosophila</taxon>
    </lineage>
</organism>
<evidence type="ECO:0000313" key="8">
    <source>
        <dbReference type="EMBL" id="KAH8372253.1"/>
    </source>
</evidence>
<evidence type="ECO:0000256" key="1">
    <source>
        <dbReference type="ARBA" id="ARBA00009431"/>
    </source>
</evidence>
<dbReference type="GO" id="GO:0006508">
    <property type="term" value="P:proteolysis"/>
    <property type="evidence" value="ECO:0007669"/>
    <property type="project" value="UniProtKB-KW"/>
</dbReference>
<sequence length="484" mass="55039">MKYFNCEIFAIIAAVTFAFAYDEKESPYRSSFMHPYPPFSYYDDGTDPGEALFITPLLSNDSLTKADVRNIALVKGKQFLNVKSFAGYLTVNEAYNSNLFFWYFPAQESPETAPVVLWLQGGPGASSLIGLFLENGPLKLHSDGKLKKRKYSWSKTHNLIFIDSPVGSGFSFTDKAAGFARNEQDVGRDLHEAMLQLYELFDWQNSSGFWITGESYAGKYVPALAYRIHKAQQSYDFQGKHIPLKGMAIGNGLCDPLHQLKYGDYLYQLGLIDDNGLAAFHVAEAAGEECIRKKDMVGAFEIFDSLILGDLPKGSIFKNLTGFDWFYNYLQAHDDNCFINLGNFLQSGATRQAIHVGNHTFHDMDKENKVKNSLMEDYMDSVAPWLEELLKHYPICMYSGQLDVIIAYPMTRNFLKMLKFPDADYYKIAPRKIWRVDGELAGYVKQAGNLIDVLVRNAGHMVPYDQPKWIYELIYHLTHQKHAL</sequence>
<evidence type="ECO:0000256" key="3">
    <source>
        <dbReference type="ARBA" id="ARBA00022670"/>
    </source>
</evidence>
<evidence type="ECO:0000256" key="2">
    <source>
        <dbReference type="ARBA" id="ARBA00022645"/>
    </source>
</evidence>
<dbReference type="PROSITE" id="PS00131">
    <property type="entry name" value="CARBOXYPEPT_SER_SER"/>
    <property type="match status" value="1"/>
</dbReference>
<dbReference type="InterPro" id="IPR018202">
    <property type="entry name" value="Ser_caboxypep_ser_AS"/>
</dbReference>
<keyword evidence="6" id="KW-0325">Glycoprotein</keyword>
<evidence type="ECO:0000256" key="6">
    <source>
        <dbReference type="ARBA" id="ARBA00023180"/>
    </source>
</evidence>
<keyword evidence="2 7" id="KW-0121">Carboxypeptidase</keyword>
<reference evidence="8" key="1">
    <citation type="journal article" date="2021" name="Mol. Ecol. Resour.">
        <title>Phylogenomic analyses of the genus Drosophila reveals genomic signals of climate adaptation.</title>
        <authorList>
            <person name="Li F."/>
            <person name="Rane R.V."/>
            <person name="Luria V."/>
            <person name="Xiong Z."/>
            <person name="Chen J."/>
            <person name="Li Z."/>
            <person name="Catullo R.A."/>
            <person name="Griffin P.C."/>
            <person name="Schiffer M."/>
            <person name="Pearce S."/>
            <person name="Lee S.F."/>
            <person name="McElroy K."/>
            <person name="Stocker A."/>
            <person name="Shirriffs J."/>
            <person name="Cockerell F."/>
            <person name="Coppin C."/>
            <person name="Sgro C.M."/>
            <person name="Karger A."/>
            <person name="Cain J.W."/>
            <person name="Weber J.A."/>
            <person name="Santpere G."/>
            <person name="Kirschner M.W."/>
            <person name="Hoffmann A.A."/>
            <person name="Oakeshott J.G."/>
            <person name="Zhang G."/>
        </authorList>
    </citation>
    <scope>NUCLEOTIDE SEQUENCE</scope>
    <source>
        <strain evidence="8">BGI-SZ-2011g</strain>
    </source>
</reference>
<keyword evidence="3 7" id="KW-0645">Protease</keyword>
<gene>
    <name evidence="8" type="ORF">KR093_010769</name>
</gene>
<dbReference type="EC" id="3.4.16.-" evidence="7"/>
<dbReference type="PROSITE" id="PS00560">
    <property type="entry name" value="CARBOXYPEPT_SER_HIS"/>
    <property type="match status" value="1"/>
</dbReference>
<dbReference type="Pfam" id="PF00450">
    <property type="entry name" value="Peptidase_S10"/>
    <property type="match status" value="1"/>
</dbReference>
<dbReference type="SUPFAM" id="SSF53474">
    <property type="entry name" value="alpha/beta-Hydrolases"/>
    <property type="match status" value="1"/>
</dbReference>
<dbReference type="Gene3D" id="3.40.50.1820">
    <property type="entry name" value="alpha/beta hydrolase"/>
    <property type="match status" value="1"/>
</dbReference>
<dbReference type="Proteomes" id="UP001200034">
    <property type="component" value="Unassembled WGS sequence"/>
</dbReference>
<dbReference type="AlphaFoldDB" id="A0AAD4K274"/>
<keyword evidence="9" id="KW-1185">Reference proteome</keyword>
<dbReference type="GO" id="GO:0004185">
    <property type="term" value="F:serine-type carboxypeptidase activity"/>
    <property type="evidence" value="ECO:0007669"/>
    <property type="project" value="UniProtKB-UniRule"/>
</dbReference>
<feature type="chain" id="PRO_5041771438" description="Carboxypeptidase" evidence="7">
    <location>
        <begin position="21"/>
        <end position="484"/>
    </location>
</feature>
<dbReference type="PANTHER" id="PTHR11802:SF472">
    <property type="entry name" value="SERINE CARBOXYPEPTIDASE CPVL-RELATED"/>
    <property type="match status" value="1"/>
</dbReference>
<dbReference type="FunFam" id="3.40.50.1820:FF:000096">
    <property type="entry name" value="Carboxypeptidase vitellogenic-like"/>
    <property type="match status" value="1"/>
</dbReference>
<evidence type="ECO:0000256" key="5">
    <source>
        <dbReference type="ARBA" id="ARBA00022801"/>
    </source>
</evidence>
<comment type="similarity">
    <text evidence="1 7">Belongs to the peptidase S10 family.</text>
</comment>
<comment type="caution">
    <text evidence="8">The sequence shown here is derived from an EMBL/GenBank/DDBJ whole genome shotgun (WGS) entry which is preliminary data.</text>
</comment>
<dbReference type="InterPro" id="IPR029058">
    <property type="entry name" value="AB_hydrolase_fold"/>
</dbReference>
<dbReference type="PRINTS" id="PR00724">
    <property type="entry name" value="CRBOXYPTASEC"/>
</dbReference>
<keyword evidence="4 7" id="KW-0732">Signal</keyword>
<protein>
    <recommendedName>
        <fullName evidence="7">Carboxypeptidase</fullName>
        <ecNumber evidence="7">3.4.16.-</ecNumber>
    </recommendedName>
</protein>
<proteinExistence type="inferred from homology"/>
<evidence type="ECO:0000256" key="7">
    <source>
        <dbReference type="RuleBase" id="RU361156"/>
    </source>
</evidence>
<evidence type="ECO:0000313" key="9">
    <source>
        <dbReference type="Proteomes" id="UP001200034"/>
    </source>
</evidence>
<dbReference type="InterPro" id="IPR001563">
    <property type="entry name" value="Peptidase_S10"/>
</dbReference>
<dbReference type="PANTHER" id="PTHR11802">
    <property type="entry name" value="SERINE PROTEASE FAMILY S10 SERINE CARBOXYPEPTIDASE"/>
    <property type="match status" value="1"/>
</dbReference>
<dbReference type="InterPro" id="IPR033124">
    <property type="entry name" value="Ser_caboxypep_his_AS"/>
</dbReference>
<name>A0AAD4K274_9MUSC</name>